<gene>
    <name evidence="2" type="ORF">C0068_04930</name>
</gene>
<dbReference type="EMBL" id="PQGG01000010">
    <property type="protein sequence ID" value="POP53936.1"/>
    <property type="molecule type" value="Genomic_DNA"/>
</dbReference>
<keyword evidence="1" id="KW-0812">Transmembrane</keyword>
<evidence type="ECO:0000313" key="2">
    <source>
        <dbReference type="EMBL" id="POP53936.1"/>
    </source>
</evidence>
<proteinExistence type="predicted"/>
<evidence type="ECO:0000313" key="3">
    <source>
        <dbReference type="Proteomes" id="UP000237222"/>
    </source>
</evidence>
<protein>
    <submittedName>
        <fullName evidence="2">Uncharacterized protein</fullName>
    </submittedName>
</protein>
<evidence type="ECO:0000256" key="1">
    <source>
        <dbReference type="SAM" id="Phobius"/>
    </source>
</evidence>
<sequence length="62" mass="7714">MALFFGKTMFKLLFLTGFLFVVLLRFSKKEESTLKFFPVFLCFFRLFIFFFSFFFIHYLHRN</sequence>
<comment type="caution">
    <text evidence="2">The sequence shown here is derived from an EMBL/GenBank/DDBJ whole genome shotgun (WGS) entry which is preliminary data.</text>
</comment>
<feature type="transmembrane region" description="Helical" evidence="1">
    <location>
        <begin position="37"/>
        <end position="59"/>
    </location>
</feature>
<organism evidence="2 3">
    <name type="scientific">Zhongshania marina</name>
    <dbReference type="NCBI Taxonomy" id="2304603"/>
    <lineage>
        <taxon>Bacteria</taxon>
        <taxon>Pseudomonadati</taxon>
        <taxon>Pseudomonadota</taxon>
        <taxon>Gammaproteobacteria</taxon>
        <taxon>Cellvibrionales</taxon>
        <taxon>Spongiibacteraceae</taxon>
        <taxon>Zhongshania</taxon>
    </lineage>
</organism>
<reference evidence="2" key="1">
    <citation type="submission" date="2018-01" db="EMBL/GenBank/DDBJ databases">
        <authorList>
            <person name="Yu X.-D."/>
        </authorList>
    </citation>
    <scope>NUCLEOTIDE SEQUENCE</scope>
    <source>
        <strain evidence="2">ZX-21</strain>
    </source>
</reference>
<name>A0A2S4HIY0_9GAMM</name>
<accession>A0A2S4HIY0</accession>
<dbReference type="Proteomes" id="UP000237222">
    <property type="component" value="Unassembled WGS sequence"/>
</dbReference>
<keyword evidence="1" id="KW-0472">Membrane</keyword>
<keyword evidence="1" id="KW-1133">Transmembrane helix</keyword>
<dbReference type="AlphaFoldDB" id="A0A2S4HIY0"/>